<evidence type="ECO:0000256" key="4">
    <source>
        <dbReference type="RuleBase" id="RU365014"/>
    </source>
</evidence>
<dbReference type="GO" id="GO:0000287">
    <property type="term" value="F:magnesium ion binding"/>
    <property type="evidence" value="ECO:0007669"/>
    <property type="project" value="UniProtKB-ARBA"/>
</dbReference>
<evidence type="ECO:0000259" key="5">
    <source>
        <dbReference type="Pfam" id="PF00676"/>
    </source>
</evidence>
<reference evidence="6" key="2">
    <citation type="submission" date="2021-04" db="EMBL/GenBank/DDBJ databases">
        <authorList>
            <person name="Gilroy R."/>
        </authorList>
    </citation>
    <scope>NUCLEOTIDE SEQUENCE</scope>
    <source>
        <strain evidence="6">ChiGjej1B1-98</strain>
    </source>
</reference>
<dbReference type="InterPro" id="IPR001017">
    <property type="entry name" value="DH_E1"/>
</dbReference>
<keyword evidence="2 4" id="KW-0560">Oxidoreductase</keyword>
<dbReference type="Gene3D" id="3.40.50.970">
    <property type="match status" value="1"/>
</dbReference>
<dbReference type="GO" id="GO:0009083">
    <property type="term" value="P:branched-chain amino acid catabolic process"/>
    <property type="evidence" value="ECO:0007669"/>
    <property type="project" value="TreeGrafter"/>
</dbReference>
<dbReference type="GO" id="GO:0003863">
    <property type="term" value="F:branched-chain 2-oxo acid dehydrogenase activity"/>
    <property type="evidence" value="ECO:0007669"/>
    <property type="project" value="UniProtKB-EC"/>
</dbReference>
<organism evidence="6 7">
    <name type="scientific">Candidatus Agrococcus pullicola</name>
    <dbReference type="NCBI Taxonomy" id="2838429"/>
    <lineage>
        <taxon>Bacteria</taxon>
        <taxon>Bacillati</taxon>
        <taxon>Actinomycetota</taxon>
        <taxon>Actinomycetes</taxon>
        <taxon>Micrococcales</taxon>
        <taxon>Microbacteriaceae</taxon>
        <taxon>Agrococcus</taxon>
    </lineage>
</organism>
<dbReference type="InterPro" id="IPR050771">
    <property type="entry name" value="Alpha-ketoacid_DH_E1_comp"/>
</dbReference>
<evidence type="ECO:0000256" key="3">
    <source>
        <dbReference type="ARBA" id="ARBA00023052"/>
    </source>
</evidence>
<sequence length="367" mass="40243">MTPTRLLDVDGSEIRTTDTERWWSIVDELTDEQYIEMLRSMVLTRAFDTEAGNLQRQGKLGLWVPSIGQEGGQAGVAFAMRDQDTLFPSYREHLMVHNRGVRFAQIIDIFRGATHGGWDPAETRGARLYSLVIGTQSLHGTGYAMGVRFDGASGSGDLLADEAVVVCYGDGASSQGDANEALIFAASYEAPVLFMVQNNKWAISVPSSVQSRTSLARRASGFGVSAASVDGNDALASYAVSRSMLDAARSENSPQYLELDTYRIGAHTTSDDPTKYRSSEELESWKRRDPIERMRGFLNARGVGEDVFSAIDVEAKDVAAEIRRHTLSAPTPSSDEIFDFVYSDANETLEEQKLALARFEASFGSDE</sequence>
<dbReference type="InterPro" id="IPR029061">
    <property type="entry name" value="THDP-binding"/>
</dbReference>
<accession>A0A9D2CAS9</accession>
<dbReference type="AlphaFoldDB" id="A0A9D2CAS9"/>
<protein>
    <recommendedName>
        <fullName evidence="4">2-oxoisovalerate dehydrogenase subunit alpha</fullName>
        <ecNumber evidence="4">1.2.4.4</ecNumber>
    </recommendedName>
    <alternativeName>
        <fullName evidence="4">Branched-chain alpha-keto acid dehydrogenase E1 component alpha chain</fullName>
    </alternativeName>
</protein>
<evidence type="ECO:0000313" key="6">
    <source>
        <dbReference type="EMBL" id="HIY67219.1"/>
    </source>
</evidence>
<evidence type="ECO:0000313" key="7">
    <source>
        <dbReference type="Proteomes" id="UP000824005"/>
    </source>
</evidence>
<dbReference type="Pfam" id="PF00676">
    <property type="entry name" value="E1_dh"/>
    <property type="match status" value="1"/>
</dbReference>
<comment type="cofactor">
    <cofactor evidence="1 4">
        <name>thiamine diphosphate</name>
        <dbReference type="ChEBI" id="CHEBI:58937"/>
    </cofactor>
</comment>
<comment type="similarity">
    <text evidence="4">Belongs to the BCKDHA family.</text>
</comment>
<evidence type="ECO:0000256" key="1">
    <source>
        <dbReference type="ARBA" id="ARBA00001964"/>
    </source>
</evidence>
<reference evidence="6" key="1">
    <citation type="journal article" date="2021" name="PeerJ">
        <title>Extensive microbial diversity within the chicken gut microbiome revealed by metagenomics and culture.</title>
        <authorList>
            <person name="Gilroy R."/>
            <person name="Ravi A."/>
            <person name="Getino M."/>
            <person name="Pursley I."/>
            <person name="Horton D.L."/>
            <person name="Alikhan N.F."/>
            <person name="Baker D."/>
            <person name="Gharbi K."/>
            <person name="Hall N."/>
            <person name="Watson M."/>
            <person name="Adriaenssens E.M."/>
            <person name="Foster-Nyarko E."/>
            <person name="Jarju S."/>
            <person name="Secka A."/>
            <person name="Antonio M."/>
            <person name="Oren A."/>
            <person name="Chaudhuri R.R."/>
            <person name="La Ragione R."/>
            <person name="Hildebrand F."/>
            <person name="Pallen M.J."/>
        </authorList>
    </citation>
    <scope>NUCLEOTIDE SEQUENCE</scope>
    <source>
        <strain evidence="6">ChiGjej1B1-98</strain>
    </source>
</reference>
<name>A0A9D2CAS9_9MICO</name>
<dbReference type="Proteomes" id="UP000824005">
    <property type="component" value="Unassembled WGS sequence"/>
</dbReference>
<feature type="domain" description="Dehydrogenase E1 component" evidence="5">
    <location>
        <begin position="39"/>
        <end position="312"/>
    </location>
</feature>
<dbReference type="PANTHER" id="PTHR43380:SF1">
    <property type="entry name" value="2-OXOISOVALERATE DEHYDROGENASE SUBUNIT ALPHA, MITOCHONDRIAL"/>
    <property type="match status" value="1"/>
</dbReference>
<keyword evidence="6" id="KW-0670">Pyruvate</keyword>
<dbReference type="CDD" id="cd02000">
    <property type="entry name" value="TPP_E1_PDC_ADC_BCADC"/>
    <property type="match status" value="1"/>
</dbReference>
<comment type="caution">
    <text evidence="6">The sequence shown here is derived from an EMBL/GenBank/DDBJ whole genome shotgun (WGS) entry which is preliminary data.</text>
</comment>
<comment type="catalytic activity">
    <reaction evidence="4">
        <text>N(6)-[(R)-lipoyl]-L-lysyl-[protein] + 3-methyl-2-oxobutanoate + H(+) = N(6)-[(R)-S(8)-2-methylpropanoyldihydrolipoyl]-L-lysyl-[protein] + CO2</text>
        <dbReference type="Rhea" id="RHEA:13457"/>
        <dbReference type="Rhea" id="RHEA-COMP:10474"/>
        <dbReference type="Rhea" id="RHEA-COMP:10497"/>
        <dbReference type="ChEBI" id="CHEBI:11851"/>
        <dbReference type="ChEBI" id="CHEBI:15378"/>
        <dbReference type="ChEBI" id="CHEBI:16526"/>
        <dbReference type="ChEBI" id="CHEBI:83099"/>
        <dbReference type="ChEBI" id="CHEBI:83142"/>
        <dbReference type="EC" id="1.2.4.4"/>
    </reaction>
</comment>
<evidence type="ECO:0000256" key="2">
    <source>
        <dbReference type="ARBA" id="ARBA00023002"/>
    </source>
</evidence>
<keyword evidence="3 4" id="KW-0786">Thiamine pyrophosphate</keyword>
<dbReference type="EMBL" id="DXDC01000399">
    <property type="protein sequence ID" value="HIY67219.1"/>
    <property type="molecule type" value="Genomic_DNA"/>
</dbReference>
<comment type="function">
    <text evidence="4">The branched-chain alpha-keto dehydrogenase complex catalyzes the overall conversion of alpha-keto acids to acyl-CoA and CO(2). It contains multiple copies of three enzymatic components: branched-chain alpha-keto acid decarboxylase (E1), lipoamide acyltransferase (E2) and lipoamide dehydrogenase (E3).</text>
</comment>
<gene>
    <name evidence="6" type="ORF">H9830_13190</name>
</gene>
<dbReference type="EC" id="1.2.4.4" evidence="4"/>
<proteinExistence type="inferred from homology"/>
<dbReference type="SUPFAM" id="SSF52518">
    <property type="entry name" value="Thiamin diphosphate-binding fold (THDP-binding)"/>
    <property type="match status" value="1"/>
</dbReference>
<dbReference type="PANTHER" id="PTHR43380">
    <property type="entry name" value="2-OXOISOVALERATE DEHYDROGENASE SUBUNIT ALPHA, MITOCHONDRIAL"/>
    <property type="match status" value="1"/>
</dbReference>